<keyword evidence="6 10" id="KW-1133">Transmembrane helix</keyword>
<keyword evidence="7 10" id="KW-0472">Membrane</keyword>
<evidence type="ECO:0000256" key="9">
    <source>
        <dbReference type="ARBA" id="ARBA00023224"/>
    </source>
</evidence>
<dbReference type="Proteomes" id="UP000786811">
    <property type="component" value="Unassembled WGS sequence"/>
</dbReference>
<protein>
    <submittedName>
        <fullName evidence="11">Olfactory receptor 8</fullName>
    </submittedName>
</protein>
<keyword evidence="2" id="KW-1003">Cell membrane</keyword>
<dbReference type="GO" id="GO:0007165">
    <property type="term" value="P:signal transduction"/>
    <property type="evidence" value="ECO:0007669"/>
    <property type="project" value="UniProtKB-KW"/>
</dbReference>
<dbReference type="GO" id="GO:0005549">
    <property type="term" value="F:odorant binding"/>
    <property type="evidence" value="ECO:0007669"/>
    <property type="project" value="InterPro"/>
</dbReference>
<dbReference type="Pfam" id="PF02949">
    <property type="entry name" value="7tm_6"/>
    <property type="match status" value="1"/>
</dbReference>
<dbReference type="GO" id="GO:0005886">
    <property type="term" value="C:plasma membrane"/>
    <property type="evidence" value="ECO:0007669"/>
    <property type="project" value="UniProtKB-SubCell"/>
</dbReference>
<dbReference type="EMBL" id="CAJNRD030001122">
    <property type="protein sequence ID" value="CAG5100930.1"/>
    <property type="molecule type" value="Genomic_DNA"/>
</dbReference>
<evidence type="ECO:0000256" key="5">
    <source>
        <dbReference type="ARBA" id="ARBA00022725"/>
    </source>
</evidence>
<organism evidence="11 12">
    <name type="scientific">Cotesia congregata</name>
    <name type="common">Parasitoid wasp</name>
    <name type="synonym">Apanteles congregatus</name>
    <dbReference type="NCBI Taxonomy" id="51543"/>
    <lineage>
        <taxon>Eukaryota</taxon>
        <taxon>Metazoa</taxon>
        <taxon>Ecdysozoa</taxon>
        <taxon>Arthropoda</taxon>
        <taxon>Hexapoda</taxon>
        <taxon>Insecta</taxon>
        <taxon>Pterygota</taxon>
        <taxon>Neoptera</taxon>
        <taxon>Endopterygota</taxon>
        <taxon>Hymenoptera</taxon>
        <taxon>Apocrita</taxon>
        <taxon>Ichneumonoidea</taxon>
        <taxon>Braconidae</taxon>
        <taxon>Microgastrinae</taxon>
        <taxon>Cotesia</taxon>
    </lineage>
</organism>
<dbReference type="PANTHER" id="PTHR21137">
    <property type="entry name" value="ODORANT RECEPTOR"/>
    <property type="match status" value="1"/>
</dbReference>
<keyword evidence="9" id="KW-0807">Transducer</keyword>
<dbReference type="GO" id="GO:0004984">
    <property type="term" value="F:olfactory receptor activity"/>
    <property type="evidence" value="ECO:0007669"/>
    <property type="project" value="InterPro"/>
</dbReference>
<feature type="transmembrane region" description="Helical" evidence="10">
    <location>
        <begin position="307"/>
        <end position="327"/>
    </location>
</feature>
<feature type="non-terminal residue" evidence="11">
    <location>
        <position position="1"/>
    </location>
</feature>
<sequence>MIIKNSELLEDINYNLKLTKWILKPLGVWSFVTRDSNLTSKLSSVLIIFVNSFIMFITVMPCGIHMIFRETDQVVKIILMGPFGFYLTNCCKYYFIMYRSNIIKNCLNHLKADWARVKTEEDRQKMIKSVNVGRNITKLCAIFMFSGGVSYHTVMPIWKGSTLNELNETIRPLAYPGNEIFFNCQKTPIYEFIFFLHFICGLVLLTITTGACHLAAIFATHACGQVDILKSQLENLLKKENPKTNDTIDNRIASIIQSHVRILDFSKSIEIMLREVCLVEVGASTMIICLLEYYCMIEWSNSETINILTYLMLLTALTFNIFIFCYIGEILNQQCSSIGESTYMINWYKMPGNKGKYLMLTIASSRNQRQLTAGGMLDLSLHSFGNIIKTSLVYLNMLRTV</sequence>
<dbReference type="InterPro" id="IPR004117">
    <property type="entry name" value="7tm6_olfct_rcpt"/>
</dbReference>
<dbReference type="PANTHER" id="PTHR21137:SF35">
    <property type="entry name" value="ODORANT RECEPTOR 19A-RELATED"/>
    <property type="match status" value="1"/>
</dbReference>
<keyword evidence="8 11" id="KW-0675">Receptor</keyword>
<evidence type="ECO:0000313" key="12">
    <source>
        <dbReference type="Proteomes" id="UP000786811"/>
    </source>
</evidence>
<accession>A0A8J2HH72</accession>
<gene>
    <name evidence="11" type="ORF">HICCMSTLAB_LOCUS10003</name>
</gene>
<name>A0A8J2HH72_COTCN</name>
<feature type="transmembrane region" description="Helical" evidence="10">
    <location>
        <begin position="276"/>
        <end position="295"/>
    </location>
</feature>
<feature type="transmembrane region" description="Helical" evidence="10">
    <location>
        <begin position="74"/>
        <end position="95"/>
    </location>
</feature>
<evidence type="ECO:0000256" key="8">
    <source>
        <dbReference type="ARBA" id="ARBA00023170"/>
    </source>
</evidence>
<keyword evidence="4 10" id="KW-0812">Transmembrane</keyword>
<reference evidence="11" key="1">
    <citation type="submission" date="2021-04" db="EMBL/GenBank/DDBJ databases">
        <authorList>
            <person name="Chebbi M.A.C M."/>
        </authorList>
    </citation>
    <scope>NUCLEOTIDE SEQUENCE</scope>
</reference>
<feature type="transmembrane region" description="Helical" evidence="10">
    <location>
        <begin position="192"/>
        <end position="220"/>
    </location>
</feature>
<keyword evidence="3" id="KW-0716">Sensory transduction</keyword>
<evidence type="ECO:0000256" key="10">
    <source>
        <dbReference type="SAM" id="Phobius"/>
    </source>
</evidence>
<dbReference type="AlphaFoldDB" id="A0A8J2HH72"/>
<proteinExistence type="predicted"/>
<comment type="caution">
    <text evidence="11">The sequence shown here is derived from an EMBL/GenBank/DDBJ whole genome shotgun (WGS) entry which is preliminary data.</text>
</comment>
<feature type="transmembrane region" description="Helical" evidence="10">
    <location>
        <begin position="44"/>
        <end position="68"/>
    </location>
</feature>
<evidence type="ECO:0000256" key="2">
    <source>
        <dbReference type="ARBA" id="ARBA00022475"/>
    </source>
</evidence>
<evidence type="ECO:0000256" key="3">
    <source>
        <dbReference type="ARBA" id="ARBA00022606"/>
    </source>
</evidence>
<evidence type="ECO:0000256" key="1">
    <source>
        <dbReference type="ARBA" id="ARBA00004651"/>
    </source>
</evidence>
<evidence type="ECO:0000313" key="11">
    <source>
        <dbReference type="EMBL" id="CAG5100930.1"/>
    </source>
</evidence>
<dbReference type="OrthoDB" id="6617147at2759"/>
<evidence type="ECO:0000256" key="4">
    <source>
        <dbReference type="ARBA" id="ARBA00022692"/>
    </source>
</evidence>
<keyword evidence="12" id="KW-1185">Reference proteome</keyword>
<evidence type="ECO:0000256" key="6">
    <source>
        <dbReference type="ARBA" id="ARBA00022989"/>
    </source>
</evidence>
<comment type="subcellular location">
    <subcellularLocation>
        <location evidence="1">Cell membrane</location>
        <topology evidence="1">Multi-pass membrane protein</topology>
    </subcellularLocation>
</comment>
<keyword evidence="5" id="KW-0552">Olfaction</keyword>
<evidence type="ECO:0000256" key="7">
    <source>
        <dbReference type="ARBA" id="ARBA00023136"/>
    </source>
</evidence>
<feature type="transmembrane region" description="Helical" evidence="10">
    <location>
        <begin position="136"/>
        <end position="158"/>
    </location>
</feature>